<name>A0A2W5UGD2_9BACT</name>
<evidence type="ECO:0000313" key="2">
    <source>
        <dbReference type="EMBL" id="PZR08048.1"/>
    </source>
</evidence>
<dbReference type="InterPro" id="IPR033904">
    <property type="entry name" value="Trans_IPPS_HH"/>
</dbReference>
<dbReference type="SUPFAM" id="SSF48576">
    <property type="entry name" value="Terpenoid synthases"/>
    <property type="match status" value="1"/>
</dbReference>
<dbReference type="PROSITE" id="PS01045">
    <property type="entry name" value="SQUALEN_PHYTOEN_SYN_2"/>
    <property type="match status" value="1"/>
</dbReference>
<dbReference type="InterPro" id="IPR008949">
    <property type="entry name" value="Isoprenoid_synthase_dom_sf"/>
</dbReference>
<dbReference type="GO" id="GO:0016117">
    <property type="term" value="P:carotenoid biosynthetic process"/>
    <property type="evidence" value="ECO:0007669"/>
    <property type="project" value="UniProtKB-ARBA"/>
</dbReference>
<evidence type="ECO:0000313" key="3">
    <source>
        <dbReference type="Proteomes" id="UP000249061"/>
    </source>
</evidence>
<dbReference type="SFLD" id="SFLDS00005">
    <property type="entry name" value="Isoprenoid_Synthase_Type_I"/>
    <property type="match status" value="1"/>
</dbReference>
<dbReference type="AlphaFoldDB" id="A0A2W5UGD2"/>
<proteinExistence type="predicted"/>
<dbReference type="InterPro" id="IPR002060">
    <property type="entry name" value="Squ/phyt_synthse"/>
</dbReference>
<sequence length="308" mass="33713">MTGSALALGYRSAQGVTRHHAKSFYFSSAALFGHRRLGAYALYAFCRRLDDVVDAPTPGVSLTQSLDRAHGCVRSVFGGHVLPETPWPENEQLALIDTVKRFGIAEQPFHDLIAGMEMDTVKSRYASWAELDGYCYRAAGTVGLMMAPLLGTTDAVALKHADDLGRAMQLTNILRDVKEDLGRGRVYLPQDELAAHGVTEEMLARGVVTDAWRSFARFQIARARALYASGEAGARYLPGFSAPRVVRLLSSIYGGILDIIEQRDFDVFSQRASVSKAGKFWRLLKVALLPAPRHGEAQVTPSSPRISS</sequence>
<reference evidence="2 3" key="1">
    <citation type="submission" date="2017-08" db="EMBL/GenBank/DDBJ databases">
        <title>Infants hospitalized years apart are colonized by the same room-sourced microbial strains.</title>
        <authorList>
            <person name="Brooks B."/>
            <person name="Olm M.R."/>
            <person name="Firek B.A."/>
            <person name="Baker R."/>
            <person name="Thomas B.C."/>
            <person name="Morowitz M.J."/>
            <person name="Banfield J.F."/>
        </authorList>
    </citation>
    <scope>NUCLEOTIDE SEQUENCE [LARGE SCALE GENOMIC DNA]</scope>
    <source>
        <strain evidence="2">S2_003_000_R2_14</strain>
    </source>
</reference>
<dbReference type="InterPro" id="IPR044843">
    <property type="entry name" value="Trans_IPPS_bact-type"/>
</dbReference>
<dbReference type="SFLD" id="SFLDG01018">
    <property type="entry name" value="Squalene/Phytoene_Synthase_Lik"/>
    <property type="match status" value="1"/>
</dbReference>
<dbReference type="GO" id="GO:0004311">
    <property type="term" value="F:geranylgeranyl diphosphate synthase activity"/>
    <property type="evidence" value="ECO:0007669"/>
    <property type="project" value="InterPro"/>
</dbReference>
<dbReference type="GO" id="GO:0051996">
    <property type="term" value="F:squalene synthase [NAD(P)H] activity"/>
    <property type="evidence" value="ECO:0007669"/>
    <property type="project" value="InterPro"/>
</dbReference>
<evidence type="ECO:0000256" key="1">
    <source>
        <dbReference type="ARBA" id="ARBA00022679"/>
    </source>
</evidence>
<accession>A0A2W5UGD2</accession>
<protein>
    <submittedName>
        <fullName evidence="2">Phytoene/squalene synthase family protein</fullName>
    </submittedName>
</protein>
<dbReference type="SFLD" id="SFLDG01212">
    <property type="entry name" value="Phytoene_synthase_like"/>
    <property type="match status" value="1"/>
</dbReference>
<keyword evidence="1" id="KW-0808">Transferase</keyword>
<dbReference type="PANTHER" id="PTHR31480">
    <property type="entry name" value="BIFUNCTIONAL LYCOPENE CYCLASE/PHYTOENE SYNTHASE"/>
    <property type="match status" value="1"/>
</dbReference>
<dbReference type="CDD" id="cd00683">
    <property type="entry name" value="Trans_IPPS_HH"/>
    <property type="match status" value="1"/>
</dbReference>
<organism evidence="2 3">
    <name type="scientific">Archangium gephyra</name>
    <dbReference type="NCBI Taxonomy" id="48"/>
    <lineage>
        <taxon>Bacteria</taxon>
        <taxon>Pseudomonadati</taxon>
        <taxon>Myxococcota</taxon>
        <taxon>Myxococcia</taxon>
        <taxon>Myxococcales</taxon>
        <taxon>Cystobacterineae</taxon>
        <taxon>Archangiaceae</taxon>
        <taxon>Archangium</taxon>
    </lineage>
</organism>
<dbReference type="EMBL" id="QFQP01000027">
    <property type="protein sequence ID" value="PZR08048.1"/>
    <property type="molecule type" value="Genomic_DNA"/>
</dbReference>
<dbReference type="Proteomes" id="UP000249061">
    <property type="component" value="Unassembled WGS sequence"/>
</dbReference>
<dbReference type="InterPro" id="IPR019845">
    <property type="entry name" value="Squalene/phytoene_synthase_CS"/>
</dbReference>
<dbReference type="Pfam" id="PF00494">
    <property type="entry name" value="SQS_PSY"/>
    <property type="match status" value="1"/>
</dbReference>
<gene>
    <name evidence="2" type="ORF">DI536_25770</name>
</gene>
<dbReference type="Gene3D" id="1.10.600.10">
    <property type="entry name" value="Farnesyl Diphosphate Synthase"/>
    <property type="match status" value="1"/>
</dbReference>
<comment type="caution">
    <text evidence="2">The sequence shown here is derived from an EMBL/GenBank/DDBJ whole genome shotgun (WGS) entry which is preliminary data.</text>
</comment>